<comment type="similarity">
    <text evidence="2">Belongs to the YajC family.</text>
</comment>
<reference evidence="11 12" key="1">
    <citation type="submission" date="2019-06" db="EMBL/GenBank/DDBJ databases">
        <title>Sequencing the genomes of 1000 actinobacteria strains.</title>
        <authorList>
            <person name="Klenk H.-P."/>
        </authorList>
    </citation>
    <scope>NUCLEOTIDE SEQUENCE [LARGE SCALE GENOMIC DNA]</scope>
    <source>
        <strain evidence="11 12">DSM 41649</strain>
    </source>
</reference>
<keyword evidence="9" id="KW-0472">Membrane</keyword>
<dbReference type="Proteomes" id="UP000318416">
    <property type="component" value="Unassembled WGS sequence"/>
</dbReference>
<accession>A0A561EZE1</accession>
<keyword evidence="8" id="KW-0811">Translocation</keyword>
<organism evidence="11 12">
    <name type="scientific">Kitasatospora atroaurantiaca</name>
    <dbReference type="NCBI Taxonomy" id="285545"/>
    <lineage>
        <taxon>Bacteria</taxon>
        <taxon>Bacillati</taxon>
        <taxon>Actinomycetota</taxon>
        <taxon>Actinomycetes</taxon>
        <taxon>Kitasatosporales</taxon>
        <taxon>Streptomycetaceae</taxon>
        <taxon>Kitasatospora</taxon>
    </lineage>
</organism>
<feature type="region of interest" description="Disordered" evidence="10">
    <location>
        <begin position="89"/>
        <end position="140"/>
    </location>
</feature>
<evidence type="ECO:0000256" key="7">
    <source>
        <dbReference type="ARBA" id="ARBA00022989"/>
    </source>
</evidence>
<evidence type="ECO:0000256" key="3">
    <source>
        <dbReference type="ARBA" id="ARBA00022448"/>
    </source>
</evidence>
<name>A0A561EZE1_9ACTN</name>
<dbReference type="PANTHER" id="PTHR33909">
    <property type="entry name" value="SEC TRANSLOCON ACCESSORY COMPLEX SUBUNIT YAJC"/>
    <property type="match status" value="1"/>
</dbReference>
<comment type="caution">
    <text evidence="11">The sequence shown here is derived from an EMBL/GenBank/DDBJ whole genome shotgun (WGS) entry which is preliminary data.</text>
</comment>
<dbReference type="Pfam" id="PF02699">
    <property type="entry name" value="YajC"/>
    <property type="match status" value="1"/>
</dbReference>
<comment type="subcellular location">
    <subcellularLocation>
        <location evidence="1">Cell membrane</location>
        <topology evidence="1">Single-pass membrane protein</topology>
    </subcellularLocation>
</comment>
<keyword evidence="3" id="KW-0813">Transport</keyword>
<protein>
    <submittedName>
        <fullName evidence="11">Preprotein translocase subunit YajC</fullName>
    </submittedName>
</protein>
<keyword evidence="6" id="KW-0653">Protein transport</keyword>
<feature type="compositionally biased region" description="Acidic residues" evidence="10">
    <location>
        <begin position="96"/>
        <end position="109"/>
    </location>
</feature>
<gene>
    <name evidence="11" type="ORF">FB465_6140</name>
</gene>
<evidence type="ECO:0000256" key="5">
    <source>
        <dbReference type="ARBA" id="ARBA00022692"/>
    </source>
</evidence>
<dbReference type="SMART" id="SM01323">
    <property type="entry name" value="YajC"/>
    <property type="match status" value="1"/>
</dbReference>
<evidence type="ECO:0000313" key="11">
    <source>
        <dbReference type="EMBL" id="TWE20973.1"/>
    </source>
</evidence>
<dbReference type="InterPro" id="IPR003849">
    <property type="entry name" value="Preprotein_translocase_YajC"/>
</dbReference>
<dbReference type="AlphaFoldDB" id="A0A561EZE1"/>
<dbReference type="PANTHER" id="PTHR33909:SF1">
    <property type="entry name" value="SEC TRANSLOCON ACCESSORY COMPLEX SUBUNIT YAJC"/>
    <property type="match status" value="1"/>
</dbReference>
<evidence type="ECO:0000256" key="8">
    <source>
        <dbReference type="ARBA" id="ARBA00023010"/>
    </source>
</evidence>
<evidence type="ECO:0000256" key="1">
    <source>
        <dbReference type="ARBA" id="ARBA00004162"/>
    </source>
</evidence>
<dbReference type="NCBIfam" id="TIGR00739">
    <property type="entry name" value="yajC"/>
    <property type="match status" value="1"/>
</dbReference>
<evidence type="ECO:0000256" key="9">
    <source>
        <dbReference type="ARBA" id="ARBA00023136"/>
    </source>
</evidence>
<sequence>MFNLLLPLIMIAVLFMLFRSNKKRQEQATQMRSAMEPGSGVRTIGGMYALVKSVNEETVELEIAPGVVTHYTKSAIAAVLDPQEYDAIINGRPDEPELSELDAVEDEPAVEQPLSLDKAGSDKKDVSDNGGTDGEAPASK</sequence>
<dbReference type="GO" id="GO:0005886">
    <property type="term" value="C:plasma membrane"/>
    <property type="evidence" value="ECO:0007669"/>
    <property type="project" value="UniProtKB-SubCell"/>
</dbReference>
<keyword evidence="7" id="KW-1133">Transmembrane helix</keyword>
<keyword evidence="4" id="KW-1003">Cell membrane</keyword>
<dbReference type="GO" id="GO:0015031">
    <property type="term" value="P:protein transport"/>
    <property type="evidence" value="ECO:0007669"/>
    <property type="project" value="UniProtKB-KW"/>
</dbReference>
<keyword evidence="12" id="KW-1185">Reference proteome</keyword>
<evidence type="ECO:0000256" key="10">
    <source>
        <dbReference type="SAM" id="MobiDB-lite"/>
    </source>
</evidence>
<evidence type="ECO:0000313" key="12">
    <source>
        <dbReference type="Proteomes" id="UP000318416"/>
    </source>
</evidence>
<evidence type="ECO:0000256" key="6">
    <source>
        <dbReference type="ARBA" id="ARBA00022927"/>
    </source>
</evidence>
<dbReference type="EMBL" id="VIVR01000001">
    <property type="protein sequence ID" value="TWE20973.1"/>
    <property type="molecule type" value="Genomic_DNA"/>
</dbReference>
<evidence type="ECO:0000256" key="2">
    <source>
        <dbReference type="ARBA" id="ARBA00006742"/>
    </source>
</evidence>
<dbReference type="RefSeq" id="WP_246192925.1">
    <property type="nucleotide sequence ID" value="NZ_BAAABR010000047.1"/>
</dbReference>
<evidence type="ECO:0000256" key="4">
    <source>
        <dbReference type="ARBA" id="ARBA00022475"/>
    </source>
</evidence>
<proteinExistence type="inferred from homology"/>
<keyword evidence="5" id="KW-0812">Transmembrane</keyword>